<keyword evidence="4" id="KW-0720">Serine protease</keyword>
<evidence type="ECO:0000256" key="5">
    <source>
        <dbReference type="SAM" id="MobiDB-lite"/>
    </source>
</evidence>
<keyword evidence="3" id="KW-0378">Hydrolase</keyword>
<evidence type="ECO:0000256" key="6">
    <source>
        <dbReference type="SAM" id="Phobius"/>
    </source>
</evidence>
<feature type="domain" description="Peptidase S49" evidence="7">
    <location>
        <begin position="111"/>
        <end position="154"/>
    </location>
</feature>
<keyword evidence="6" id="KW-0812">Transmembrane</keyword>
<dbReference type="SUPFAM" id="SSF52096">
    <property type="entry name" value="ClpP/crotonase"/>
    <property type="match status" value="1"/>
</dbReference>
<protein>
    <submittedName>
        <fullName evidence="8">S49 family peptidase</fullName>
    </submittedName>
</protein>
<evidence type="ECO:0000256" key="4">
    <source>
        <dbReference type="ARBA" id="ARBA00022825"/>
    </source>
</evidence>
<dbReference type="InterPro" id="IPR047272">
    <property type="entry name" value="S49_SppA_C"/>
</dbReference>
<dbReference type="Gene3D" id="3.90.226.10">
    <property type="entry name" value="2-enoyl-CoA Hydratase, Chain A, domain 1"/>
    <property type="match status" value="1"/>
</dbReference>
<keyword evidence="6" id="KW-1133">Transmembrane helix</keyword>
<dbReference type="Proteomes" id="UP000236584">
    <property type="component" value="Chromosome"/>
</dbReference>
<dbReference type="PANTHER" id="PTHR42987">
    <property type="entry name" value="PEPTIDASE S49"/>
    <property type="match status" value="1"/>
</dbReference>
<accession>A0A2I8VMN8</accession>
<comment type="similarity">
    <text evidence="1">Belongs to the peptidase S49 family.</text>
</comment>
<dbReference type="PANTHER" id="PTHR42987:SF4">
    <property type="entry name" value="PROTEASE SOHB-RELATED"/>
    <property type="match status" value="1"/>
</dbReference>
<name>A0A2I8VMN8_9EURY</name>
<dbReference type="GO" id="GO:0008236">
    <property type="term" value="F:serine-type peptidase activity"/>
    <property type="evidence" value="ECO:0007669"/>
    <property type="project" value="UniProtKB-KW"/>
</dbReference>
<sequence>MEHSHTRESMLDSIWSVLRRVATSYVLFVVIGVVVGLTVAPLAYDAATASGGTVAIVPIDGSITGDTATAYTDMMQQARQDPDIKAVVLVSNSGGGSAAASERMYLQTKRTAQQMPVVASVDATSASGAYYTIAPSDVIYAKPASVVGSVGVLGTLPQDLEPNDIVGTTGPNKLSGGDSREFFSVLESLRRAFVGAVFESRGDRLQLTPAELSQAQIYSGSQAVQNGLVDEIGDRQAAIDRAAAEANLDSYEVRTLRPDGQTFRFVSRSNYLASDAPNKEMVDFEYFAGEPGTGPTFLMMPGSYVGSSWDLTTSGTVDTNATASESVDTEADTLREAARGPPVQAATARAGGRP</sequence>
<organism evidence="8 9">
    <name type="scientific">Salinigranum rubrum</name>
    <dbReference type="NCBI Taxonomy" id="755307"/>
    <lineage>
        <taxon>Archaea</taxon>
        <taxon>Methanobacteriati</taxon>
        <taxon>Methanobacteriota</taxon>
        <taxon>Stenosarchaea group</taxon>
        <taxon>Halobacteria</taxon>
        <taxon>Halobacteriales</taxon>
        <taxon>Haloferacaceae</taxon>
        <taxon>Salinigranum</taxon>
    </lineage>
</organism>
<evidence type="ECO:0000259" key="7">
    <source>
        <dbReference type="Pfam" id="PF01343"/>
    </source>
</evidence>
<feature type="compositionally biased region" description="Polar residues" evidence="5">
    <location>
        <begin position="316"/>
        <end position="326"/>
    </location>
</feature>
<evidence type="ECO:0000313" key="8">
    <source>
        <dbReference type="EMBL" id="AUV83144.1"/>
    </source>
</evidence>
<gene>
    <name evidence="8" type="ORF">C2R22_17060</name>
</gene>
<evidence type="ECO:0000256" key="1">
    <source>
        <dbReference type="ARBA" id="ARBA00008683"/>
    </source>
</evidence>
<dbReference type="InterPro" id="IPR002142">
    <property type="entry name" value="Peptidase_S49"/>
</dbReference>
<keyword evidence="9" id="KW-1185">Reference proteome</keyword>
<evidence type="ECO:0000256" key="3">
    <source>
        <dbReference type="ARBA" id="ARBA00022801"/>
    </source>
</evidence>
<dbReference type="AlphaFoldDB" id="A0A2I8VMN8"/>
<feature type="region of interest" description="Disordered" evidence="5">
    <location>
        <begin position="316"/>
        <end position="354"/>
    </location>
</feature>
<feature type="domain" description="Peptidase S49" evidence="7">
    <location>
        <begin position="184"/>
        <end position="248"/>
    </location>
</feature>
<keyword evidence="2" id="KW-0645">Protease</keyword>
<reference evidence="8 9" key="1">
    <citation type="submission" date="2018-01" db="EMBL/GenBank/DDBJ databases">
        <title>Complete genome sequence of Salinigranum rubrum GX10T, an extremely halophilic archaeon isolated from a marine solar saltern.</title>
        <authorList>
            <person name="Han S."/>
        </authorList>
    </citation>
    <scope>NUCLEOTIDE SEQUENCE [LARGE SCALE GENOMIC DNA]</scope>
    <source>
        <strain evidence="8 9">GX10</strain>
    </source>
</reference>
<evidence type="ECO:0000256" key="2">
    <source>
        <dbReference type="ARBA" id="ARBA00022670"/>
    </source>
</evidence>
<evidence type="ECO:0000313" key="9">
    <source>
        <dbReference type="Proteomes" id="UP000236584"/>
    </source>
</evidence>
<dbReference type="InterPro" id="IPR029045">
    <property type="entry name" value="ClpP/crotonase-like_dom_sf"/>
</dbReference>
<keyword evidence="6" id="KW-0472">Membrane</keyword>
<dbReference type="Pfam" id="PF01343">
    <property type="entry name" value="Peptidase_S49"/>
    <property type="match status" value="2"/>
</dbReference>
<proteinExistence type="inferred from homology"/>
<feature type="transmembrane region" description="Helical" evidence="6">
    <location>
        <begin position="21"/>
        <end position="44"/>
    </location>
</feature>
<dbReference type="GO" id="GO:0006508">
    <property type="term" value="P:proteolysis"/>
    <property type="evidence" value="ECO:0007669"/>
    <property type="project" value="UniProtKB-KW"/>
</dbReference>
<dbReference type="CDD" id="cd07023">
    <property type="entry name" value="S49_Sppa_N_C"/>
    <property type="match status" value="1"/>
</dbReference>
<dbReference type="KEGG" id="srub:C2R22_17060"/>
<dbReference type="EMBL" id="CP026309">
    <property type="protein sequence ID" value="AUV83144.1"/>
    <property type="molecule type" value="Genomic_DNA"/>
</dbReference>